<accession>A0A919SIV9</accession>
<protein>
    <submittedName>
        <fullName evidence="1">Uncharacterized protein</fullName>
    </submittedName>
</protein>
<keyword evidence="2" id="KW-1185">Reference proteome</keyword>
<dbReference type="AlphaFoldDB" id="A0A919SIV9"/>
<gene>
    <name evidence="1" type="ORF">Aco04nite_30730</name>
</gene>
<comment type="caution">
    <text evidence="1">The sequence shown here is derived from an EMBL/GenBank/DDBJ whole genome shotgun (WGS) entry which is preliminary data.</text>
</comment>
<reference evidence="1" key="1">
    <citation type="submission" date="2021-03" db="EMBL/GenBank/DDBJ databases">
        <title>Whole genome shotgun sequence of Actinoplanes consettensis NBRC 14913.</title>
        <authorList>
            <person name="Komaki H."/>
            <person name="Tamura T."/>
        </authorList>
    </citation>
    <scope>NUCLEOTIDE SEQUENCE</scope>
    <source>
        <strain evidence="1">NBRC 14913</strain>
    </source>
</reference>
<dbReference type="RefSeq" id="WP_244876023.1">
    <property type="nucleotide sequence ID" value="NZ_BAAATW010000019.1"/>
</dbReference>
<evidence type="ECO:0000313" key="1">
    <source>
        <dbReference type="EMBL" id="GIM72524.1"/>
    </source>
</evidence>
<proteinExistence type="predicted"/>
<dbReference type="EMBL" id="BOQP01000013">
    <property type="protein sequence ID" value="GIM72524.1"/>
    <property type="molecule type" value="Genomic_DNA"/>
</dbReference>
<name>A0A919SIV9_9ACTN</name>
<evidence type="ECO:0000313" key="2">
    <source>
        <dbReference type="Proteomes" id="UP000680865"/>
    </source>
</evidence>
<organism evidence="1 2">
    <name type="scientific">Winogradskya consettensis</name>
    <dbReference type="NCBI Taxonomy" id="113560"/>
    <lineage>
        <taxon>Bacteria</taxon>
        <taxon>Bacillati</taxon>
        <taxon>Actinomycetota</taxon>
        <taxon>Actinomycetes</taxon>
        <taxon>Micromonosporales</taxon>
        <taxon>Micromonosporaceae</taxon>
        <taxon>Winogradskya</taxon>
    </lineage>
</organism>
<dbReference type="Proteomes" id="UP000680865">
    <property type="component" value="Unassembled WGS sequence"/>
</dbReference>
<sequence>MFSTFTVIWQNLPWALLLRNKLPTSDLEQSILLAVNSNLPSRTGSPKPGAAGPYIGSGGVGGKAGSLGCDGTAPGATGGLCRLILIVRRVCHGGAPRAPSGSIRWLPDFRSGYRSRNYDGVDYTGGGVDTSDVG</sequence>